<gene>
    <name evidence="1" type="ORF">LZ536_09480</name>
</gene>
<accession>A0ABT0RNC0</accession>
<sequence length="152" mass="17045">MRDLTVQRLPYERLGEAYTLIRTATHVSFERWLEFGAELIKAGGGVIAVVAADHYIHGVAAFRPWTHLRHDAALEVEAMVAFDLRGNDRVKDVLYKELERIGREHGCRTICFNMAAKSADPGSRARAGLERLGLKLETAGFVRELPGEDRLD</sequence>
<evidence type="ECO:0000313" key="1">
    <source>
        <dbReference type="EMBL" id="MCL6684128.1"/>
    </source>
</evidence>
<dbReference type="RefSeq" id="WP_249848436.1">
    <property type="nucleotide sequence ID" value="NZ_JAMGBD010000001.1"/>
</dbReference>
<comment type="caution">
    <text evidence="1">The sequence shown here is derived from an EMBL/GenBank/DDBJ whole genome shotgun (WGS) entry which is preliminary data.</text>
</comment>
<organism evidence="1 2">
    <name type="scientific">Sphingomonas alba</name>
    <dbReference type="NCBI Taxonomy" id="2908208"/>
    <lineage>
        <taxon>Bacteria</taxon>
        <taxon>Pseudomonadati</taxon>
        <taxon>Pseudomonadota</taxon>
        <taxon>Alphaproteobacteria</taxon>
        <taxon>Sphingomonadales</taxon>
        <taxon>Sphingomonadaceae</taxon>
        <taxon>Sphingomonas</taxon>
    </lineage>
</organism>
<evidence type="ECO:0008006" key="3">
    <source>
        <dbReference type="Google" id="ProtNLM"/>
    </source>
</evidence>
<evidence type="ECO:0000313" key="2">
    <source>
        <dbReference type="Proteomes" id="UP001165363"/>
    </source>
</evidence>
<keyword evidence="2" id="KW-1185">Reference proteome</keyword>
<name>A0ABT0RNC0_9SPHN</name>
<reference evidence="1" key="1">
    <citation type="submission" date="2022-05" db="EMBL/GenBank/DDBJ databases">
        <authorList>
            <person name="Jo J.-H."/>
            <person name="Im W.-T."/>
        </authorList>
    </citation>
    <scope>NUCLEOTIDE SEQUENCE</scope>
    <source>
        <strain evidence="1">SE158</strain>
    </source>
</reference>
<dbReference type="EMBL" id="JAMGBD010000001">
    <property type="protein sequence ID" value="MCL6684128.1"/>
    <property type="molecule type" value="Genomic_DNA"/>
</dbReference>
<dbReference type="Proteomes" id="UP001165363">
    <property type="component" value="Unassembled WGS sequence"/>
</dbReference>
<protein>
    <recommendedName>
        <fullName evidence="3">GNAT family N-acetyltransferase</fullName>
    </recommendedName>
</protein>
<proteinExistence type="predicted"/>